<keyword evidence="5" id="KW-1185">Reference proteome</keyword>
<dbReference type="PROSITE" id="PS51898">
    <property type="entry name" value="TYR_RECOMBINASE"/>
    <property type="match status" value="1"/>
</dbReference>
<dbReference type="InterPro" id="IPR002104">
    <property type="entry name" value="Integrase_catalytic"/>
</dbReference>
<evidence type="ECO:0000256" key="2">
    <source>
        <dbReference type="ARBA" id="ARBA00023172"/>
    </source>
</evidence>
<gene>
    <name evidence="4" type="ORF">RN001_007584</name>
</gene>
<feature type="domain" description="Tyr recombinase" evidence="3">
    <location>
        <begin position="111"/>
        <end position="299"/>
    </location>
</feature>
<evidence type="ECO:0000259" key="3">
    <source>
        <dbReference type="PROSITE" id="PS51898"/>
    </source>
</evidence>
<accession>A0AAN7QIE5</accession>
<dbReference type="PANTHER" id="PTHR30349">
    <property type="entry name" value="PHAGE INTEGRASE-RELATED"/>
    <property type="match status" value="1"/>
</dbReference>
<dbReference type="EMBL" id="JARPUR010000003">
    <property type="protein sequence ID" value="KAK4879438.1"/>
    <property type="molecule type" value="Genomic_DNA"/>
</dbReference>
<dbReference type="InterPro" id="IPR050090">
    <property type="entry name" value="Tyrosine_recombinase_XerCD"/>
</dbReference>
<dbReference type="InterPro" id="IPR013762">
    <property type="entry name" value="Integrase-like_cat_sf"/>
</dbReference>
<protein>
    <recommendedName>
        <fullName evidence="3">Tyr recombinase domain-containing protein</fullName>
    </recommendedName>
</protein>
<name>A0AAN7QIE5_9COLE</name>
<dbReference type="GO" id="GO:0003677">
    <property type="term" value="F:DNA binding"/>
    <property type="evidence" value="ECO:0007669"/>
    <property type="project" value="UniProtKB-KW"/>
</dbReference>
<evidence type="ECO:0000313" key="4">
    <source>
        <dbReference type="EMBL" id="KAK4879438.1"/>
    </source>
</evidence>
<dbReference type="Gene3D" id="1.10.443.10">
    <property type="entry name" value="Intergrase catalytic core"/>
    <property type="match status" value="1"/>
</dbReference>
<proteinExistence type="predicted"/>
<dbReference type="CDD" id="cd00397">
    <property type="entry name" value="DNA_BRE_C"/>
    <property type="match status" value="1"/>
</dbReference>
<dbReference type="SUPFAM" id="SSF56349">
    <property type="entry name" value="DNA breaking-rejoining enzymes"/>
    <property type="match status" value="1"/>
</dbReference>
<dbReference type="GO" id="GO:0015074">
    <property type="term" value="P:DNA integration"/>
    <property type="evidence" value="ECO:0007669"/>
    <property type="project" value="InterPro"/>
</dbReference>
<keyword evidence="1" id="KW-0238">DNA-binding</keyword>
<sequence>MDEELSCTPPEIREIARNTISNLIPTKSKHVYDKQYIKFEKWCREKKVTKITENELLAYFELQRHNYKSSTLWLMYSMLRCSLNLHQNVDISKFNKLHALLKQASVGYLPKKSEILEEDNINKFINEADNELYLAMKVILIIGFNGACRRDELLNLSTDDIEFKQDSIIISLPKTKNNILRTFAITDTNWIELIKEYAKLRPTKTNHKRFFVTYRNGRCINSPIGINTIGKVSKNIAVYLKTPNPELFTGHCFRRSSATHLTNRGGDLLTLKRHRGWKSSTVAEGYVDASLKNKIDVAKMFVPQENIDLPPTLIK</sequence>
<dbReference type="PANTHER" id="PTHR30349:SF41">
    <property type="entry name" value="INTEGRASE_RECOMBINASE PROTEIN MJ0367-RELATED"/>
    <property type="match status" value="1"/>
</dbReference>
<dbReference type="Proteomes" id="UP001353858">
    <property type="component" value="Unassembled WGS sequence"/>
</dbReference>
<dbReference type="AlphaFoldDB" id="A0AAN7QIE5"/>
<keyword evidence="2" id="KW-0233">DNA recombination</keyword>
<dbReference type="GO" id="GO:0006310">
    <property type="term" value="P:DNA recombination"/>
    <property type="evidence" value="ECO:0007669"/>
    <property type="project" value="UniProtKB-KW"/>
</dbReference>
<dbReference type="Pfam" id="PF00589">
    <property type="entry name" value="Phage_integrase"/>
    <property type="match status" value="1"/>
</dbReference>
<evidence type="ECO:0000313" key="5">
    <source>
        <dbReference type="Proteomes" id="UP001353858"/>
    </source>
</evidence>
<evidence type="ECO:0000256" key="1">
    <source>
        <dbReference type="ARBA" id="ARBA00023125"/>
    </source>
</evidence>
<dbReference type="InterPro" id="IPR011010">
    <property type="entry name" value="DNA_brk_join_enz"/>
</dbReference>
<comment type="caution">
    <text evidence="4">The sequence shown here is derived from an EMBL/GenBank/DDBJ whole genome shotgun (WGS) entry which is preliminary data.</text>
</comment>
<reference evidence="5" key="1">
    <citation type="submission" date="2023-01" db="EMBL/GenBank/DDBJ databases">
        <title>Key to firefly adult light organ development and bioluminescence: homeobox transcription factors regulate luciferase expression and transportation to peroxisome.</title>
        <authorList>
            <person name="Fu X."/>
        </authorList>
    </citation>
    <scope>NUCLEOTIDE SEQUENCE [LARGE SCALE GENOMIC DNA]</scope>
</reference>
<organism evidence="4 5">
    <name type="scientific">Aquatica leii</name>
    <dbReference type="NCBI Taxonomy" id="1421715"/>
    <lineage>
        <taxon>Eukaryota</taxon>
        <taxon>Metazoa</taxon>
        <taxon>Ecdysozoa</taxon>
        <taxon>Arthropoda</taxon>
        <taxon>Hexapoda</taxon>
        <taxon>Insecta</taxon>
        <taxon>Pterygota</taxon>
        <taxon>Neoptera</taxon>
        <taxon>Endopterygota</taxon>
        <taxon>Coleoptera</taxon>
        <taxon>Polyphaga</taxon>
        <taxon>Elateriformia</taxon>
        <taxon>Elateroidea</taxon>
        <taxon>Lampyridae</taxon>
        <taxon>Luciolinae</taxon>
        <taxon>Aquatica</taxon>
    </lineage>
</organism>